<keyword evidence="4" id="KW-1185">Reference proteome</keyword>
<comment type="caution">
    <text evidence="3">The sequence shown here is derived from an EMBL/GenBank/DDBJ whole genome shotgun (WGS) entry which is preliminary data.</text>
</comment>
<sequence>MPYIWDKNIKGGTFTLNVSQFLFGTVLTHCLMDITILILPVFPVVKMHLSWQQKYKVVSCSVLVLIQVIMYKPVDASYTLSLAAYPCYDQYYAELFPERD</sequence>
<dbReference type="EMBL" id="CABFNQ020000762">
    <property type="protein sequence ID" value="CAH0040322.1"/>
    <property type="molecule type" value="Genomic_DNA"/>
</dbReference>
<protein>
    <recommendedName>
        <fullName evidence="2">Rhodopsin domain-containing protein</fullName>
    </recommendedName>
</protein>
<evidence type="ECO:0000256" key="1">
    <source>
        <dbReference type="SAM" id="Phobius"/>
    </source>
</evidence>
<evidence type="ECO:0000313" key="3">
    <source>
        <dbReference type="EMBL" id="CAH0040322.1"/>
    </source>
</evidence>
<keyword evidence="1" id="KW-1133">Transmembrane helix</keyword>
<keyword evidence="1" id="KW-0472">Membrane</keyword>
<organism evidence="3 4">
    <name type="scientific">Clonostachys rhizophaga</name>
    <dbReference type="NCBI Taxonomy" id="160324"/>
    <lineage>
        <taxon>Eukaryota</taxon>
        <taxon>Fungi</taxon>
        <taxon>Dikarya</taxon>
        <taxon>Ascomycota</taxon>
        <taxon>Pezizomycotina</taxon>
        <taxon>Sordariomycetes</taxon>
        <taxon>Hypocreomycetidae</taxon>
        <taxon>Hypocreales</taxon>
        <taxon>Bionectriaceae</taxon>
        <taxon>Clonostachys</taxon>
    </lineage>
</organism>
<evidence type="ECO:0000313" key="4">
    <source>
        <dbReference type="Proteomes" id="UP000696573"/>
    </source>
</evidence>
<dbReference type="OrthoDB" id="5421689at2759"/>
<evidence type="ECO:0000259" key="2">
    <source>
        <dbReference type="Pfam" id="PF20684"/>
    </source>
</evidence>
<dbReference type="AlphaFoldDB" id="A0A9N9YXQ7"/>
<gene>
    <name evidence="3" type="ORF">CRHIZ90672A_00005880</name>
</gene>
<dbReference type="Pfam" id="PF20684">
    <property type="entry name" value="Fung_rhodopsin"/>
    <property type="match status" value="1"/>
</dbReference>
<feature type="domain" description="Rhodopsin" evidence="2">
    <location>
        <begin position="3"/>
        <end position="69"/>
    </location>
</feature>
<feature type="transmembrane region" description="Helical" evidence="1">
    <location>
        <begin position="20"/>
        <end position="45"/>
    </location>
</feature>
<dbReference type="Proteomes" id="UP000696573">
    <property type="component" value="Unassembled WGS sequence"/>
</dbReference>
<keyword evidence="1" id="KW-0812">Transmembrane</keyword>
<accession>A0A9N9YXQ7</accession>
<reference evidence="3" key="1">
    <citation type="submission" date="2021-10" db="EMBL/GenBank/DDBJ databases">
        <authorList>
            <person name="Piombo E."/>
        </authorList>
    </citation>
    <scope>NUCLEOTIDE SEQUENCE</scope>
</reference>
<dbReference type="InterPro" id="IPR049326">
    <property type="entry name" value="Rhodopsin_dom_fungi"/>
</dbReference>
<proteinExistence type="predicted"/>
<name>A0A9N9YXQ7_9HYPO</name>